<proteinExistence type="predicted"/>
<dbReference type="AlphaFoldDB" id="A0A3S4X6B7"/>
<evidence type="ECO:0000313" key="2">
    <source>
        <dbReference type="Proteomes" id="UP000270487"/>
    </source>
</evidence>
<dbReference type="Proteomes" id="UP000270487">
    <property type="component" value="Chromosome"/>
</dbReference>
<dbReference type="EMBL" id="LR134492">
    <property type="protein sequence ID" value="VEI66460.1"/>
    <property type="molecule type" value="Genomic_DNA"/>
</dbReference>
<organism evidence="1 2">
    <name type="scientific">Serratia fonticola</name>
    <dbReference type="NCBI Taxonomy" id="47917"/>
    <lineage>
        <taxon>Bacteria</taxon>
        <taxon>Pseudomonadati</taxon>
        <taxon>Pseudomonadota</taxon>
        <taxon>Gammaproteobacteria</taxon>
        <taxon>Enterobacterales</taxon>
        <taxon>Yersiniaceae</taxon>
        <taxon>Serratia</taxon>
    </lineage>
</organism>
<protein>
    <submittedName>
        <fullName evidence="1">Uncharacterized protein</fullName>
    </submittedName>
</protein>
<accession>A0A3S4X6B7</accession>
<sequence length="47" mass="5173">MQVNRPLNAGMRDSSPHGRVHGVSVICMTSTCNTIRCSNQVKTDKEI</sequence>
<name>A0A3S4X6B7_SERFO</name>
<evidence type="ECO:0000313" key="1">
    <source>
        <dbReference type="EMBL" id="VEI66460.1"/>
    </source>
</evidence>
<reference evidence="1 2" key="1">
    <citation type="submission" date="2018-12" db="EMBL/GenBank/DDBJ databases">
        <authorList>
            <consortium name="Pathogen Informatics"/>
        </authorList>
    </citation>
    <scope>NUCLEOTIDE SEQUENCE [LARGE SCALE GENOMIC DNA]</scope>
    <source>
        <strain evidence="1 2">NCTC13193</strain>
    </source>
</reference>
<gene>
    <name evidence="1" type="ORF">NCTC13193_01648</name>
</gene>